<name>A0A5D2LPU2_GOSTO</name>
<protein>
    <submittedName>
        <fullName evidence="2">Uncharacterized protein</fullName>
    </submittedName>
</protein>
<organism evidence="2 3">
    <name type="scientific">Gossypium tomentosum</name>
    <name type="common">Hawaiian cotton</name>
    <name type="synonym">Gossypium sandvicense</name>
    <dbReference type="NCBI Taxonomy" id="34277"/>
    <lineage>
        <taxon>Eukaryota</taxon>
        <taxon>Viridiplantae</taxon>
        <taxon>Streptophyta</taxon>
        <taxon>Embryophyta</taxon>
        <taxon>Tracheophyta</taxon>
        <taxon>Spermatophyta</taxon>
        <taxon>Magnoliopsida</taxon>
        <taxon>eudicotyledons</taxon>
        <taxon>Gunneridae</taxon>
        <taxon>Pentapetalae</taxon>
        <taxon>rosids</taxon>
        <taxon>malvids</taxon>
        <taxon>Malvales</taxon>
        <taxon>Malvaceae</taxon>
        <taxon>Malvoideae</taxon>
        <taxon>Gossypium</taxon>
    </lineage>
</organism>
<feature type="coiled-coil region" evidence="1">
    <location>
        <begin position="12"/>
        <end position="165"/>
    </location>
</feature>
<dbReference type="EMBL" id="CM017625">
    <property type="protein sequence ID" value="TYH80582.1"/>
    <property type="molecule type" value="Genomic_DNA"/>
</dbReference>
<keyword evidence="3" id="KW-1185">Reference proteome</keyword>
<proteinExistence type="predicted"/>
<sequence>MEEEKMNLRLDIDVQKLETEKLRKEKNKAEEELGSLKMDYKKLRLSMRTAGLRKTSEQWRAEIREEKEKADRWEQKFQEMQRRNEALEKSLLESQKEKGELKDKVTELERSLHQYRNQNSTIELKACLSKIEEMKKRIEELEIALQNCEIRIKHLEANENRNNEQLHYFQNQVRSRDHIMEEAVVQIREVADHVQTLAVHADMLSVEYELESDRGQELVVLLRKIRMLSNRAKLYF</sequence>
<dbReference type="Gene3D" id="1.10.287.1490">
    <property type="match status" value="1"/>
</dbReference>
<evidence type="ECO:0000313" key="2">
    <source>
        <dbReference type="EMBL" id="TYH80582.1"/>
    </source>
</evidence>
<gene>
    <name evidence="2" type="ORF">ES332_D03G142000v1</name>
</gene>
<evidence type="ECO:0000256" key="1">
    <source>
        <dbReference type="SAM" id="Coils"/>
    </source>
</evidence>
<accession>A0A5D2LPU2</accession>
<evidence type="ECO:0000313" key="3">
    <source>
        <dbReference type="Proteomes" id="UP000322667"/>
    </source>
</evidence>
<dbReference type="AlphaFoldDB" id="A0A5D2LPU2"/>
<dbReference type="Proteomes" id="UP000322667">
    <property type="component" value="Chromosome D03"/>
</dbReference>
<reference evidence="2 3" key="1">
    <citation type="submission" date="2019-07" db="EMBL/GenBank/DDBJ databases">
        <title>WGS assembly of Gossypium tomentosum.</title>
        <authorList>
            <person name="Chen Z.J."/>
            <person name="Sreedasyam A."/>
            <person name="Ando A."/>
            <person name="Song Q."/>
            <person name="De L."/>
            <person name="Hulse-Kemp A."/>
            <person name="Ding M."/>
            <person name="Ye W."/>
            <person name="Kirkbride R."/>
            <person name="Jenkins J."/>
            <person name="Plott C."/>
            <person name="Lovell J."/>
            <person name="Lin Y.-M."/>
            <person name="Vaughn R."/>
            <person name="Liu B."/>
            <person name="Li W."/>
            <person name="Simpson S."/>
            <person name="Scheffler B."/>
            <person name="Saski C."/>
            <person name="Grover C."/>
            <person name="Hu G."/>
            <person name="Conover J."/>
            <person name="Carlson J."/>
            <person name="Shu S."/>
            <person name="Boston L."/>
            <person name="Williams M."/>
            <person name="Peterson D."/>
            <person name="Mcgee K."/>
            <person name="Jones D."/>
            <person name="Wendel J."/>
            <person name="Stelly D."/>
            <person name="Grimwood J."/>
            <person name="Schmutz J."/>
        </authorList>
    </citation>
    <scope>NUCLEOTIDE SEQUENCE [LARGE SCALE GENOMIC DNA]</scope>
    <source>
        <strain evidence="2">7179.01</strain>
    </source>
</reference>
<keyword evidence="1" id="KW-0175">Coiled coil</keyword>